<dbReference type="AlphaFoldDB" id="F4S327"/>
<dbReference type="Proteomes" id="UP000001072">
    <property type="component" value="Unassembled WGS sequence"/>
</dbReference>
<dbReference type="InParanoid" id="F4S327"/>
<dbReference type="OrthoDB" id="10560538at2759"/>
<sequence length="138" mass="16375">MSFQGMMNAIREFHRAEYKAVSQLFERMEEMHRIDYEVDHLEEDASNWTSWRNSTEDAIAWLTGVDDYLDVNRPIVATTVNLVIDRLALDIIRRTIHDNHDEIIREAPRARQAITCLRRHFDPYATGRLERGEGRLYR</sequence>
<organism evidence="2">
    <name type="scientific">Melampsora larici-populina (strain 98AG31 / pathotype 3-4-7)</name>
    <name type="common">Poplar leaf rust fungus</name>
    <dbReference type="NCBI Taxonomy" id="747676"/>
    <lineage>
        <taxon>Eukaryota</taxon>
        <taxon>Fungi</taxon>
        <taxon>Dikarya</taxon>
        <taxon>Basidiomycota</taxon>
        <taxon>Pucciniomycotina</taxon>
        <taxon>Pucciniomycetes</taxon>
        <taxon>Pucciniales</taxon>
        <taxon>Melampsoraceae</taxon>
        <taxon>Melampsora</taxon>
    </lineage>
</organism>
<protein>
    <submittedName>
        <fullName evidence="1">Uncharacterized protein</fullName>
    </submittedName>
</protein>
<keyword evidence="2" id="KW-1185">Reference proteome</keyword>
<dbReference type="KEGG" id="mlr:MELLADRAFT_111398"/>
<accession>F4S327</accession>
<dbReference type="RefSeq" id="XP_007415826.1">
    <property type="nucleotide sequence ID" value="XM_007415764.1"/>
</dbReference>
<dbReference type="EMBL" id="GL883142">
    <property type="protein sequence ID" value="EGG00978.1"/>
    <property type="molecule type" value="Genomic_DNA"/>
</dbReference>
<dbReference type="GeneID" id="18924367"/>
<reference evidence="2" key="1">
    <citation type="journal article" date="2011" name="Proc. Natl. Acad. Sci. U.S.A.">
        <title>Obligate biotrophy features unraveled by the genomic analysis of rust fungi.</title>
        <authorList>
            <person name="Duplessis S."/>
            <person name="Cuomo C.A."/>
            <person name="Lin Y.-C."/>
            <person name="Aerts A."/>
            <person name="Tisserant E."/>
            <person name="Veneault-Fourrey C."/>
            <person name="Joly D.L."/>
            <person name="Hacquard S."/>
            <person name="Amselem J."/>
            <person name="Cantarel B.L."/>
            <person name="Chiu R."/>
            <person name="Coutinho P.M."/>
            <person name="Feau N."/>
            <person name="Field M."/>
            <person name="Frey P."/>
            <person name="Gelhaye E."/>
            <person name="Goldberg J."/>
            <person name="Grabherr M.G."/>
            <person name="Kodira C.D."/>
            <person name="Kohler A."/>
            <person name="Kuees U."/>
            <person name="Lindquist E.A."/>
            <person name="Lucas S.M."/>
            <person name="Mago R."/>
            <person name="Mauceli E."/>
            <person name="Morin E."/>
            <person name="Murat C."/>
            <person name="Pangilinan J.L."/>
            <person name="Park R."/>
            <person name="Pearson M."/>
            <person name="Quesneville H."/>
            <person name="Rouhier N."/>
            <person name="Sakthikumar S."/>
            <person name="Salamov A.A."/>
            <person name="Schmutz J."/>
            <person name="Selles B."/>
            <person name="Shapiro H."/>
            <person name="Tanguay P."/>
            <person name="Tuskan G.A."/>
            <person name="Henrissat B."/>
            <person name="Van de Peer Y."/>
            <person name="Rouze P."/>
            <person name="Ellis J.G."/>
            <person name="Dodds P.N."/>
            <person name="Schein J.E."/>
            <person name="Zhong S."/>
            <person name="Hamelin R.C."/>
            <person name="Grigoriev I.V."/>
            <person name="Szabo L.J."/>
            <person name="Martin F."/>
        </authorList>
    </citation>
    <scope>NUCLEOTIDE SEQUENCE [LARGE SCALE GENOMIC DNA]</scope>
    <source>
        <strain evidence="2">98AG31 / pathotype 3-4-7</strain>
    </source>
</reference>
<name>F4S327_MELLP</name>
<dbReference type="HOGENOM" id="CLU_130523_0_0_1"/>
<evidence type="ECO:0000313" key="2">
    <source>
        <dbReference type="Proteomes" id="UP000001072"/>
    </source>
</evidence>
<proteinExistence type="predicted"/>
<gene>
    <name evidence="1" type="ORF">MELLADRAFT_111398</name>
</gene>
<evidence type="ECO:0000313" key="1">
    <source>
        <dbReference type="EMBL" id="EGG00978.1"/>
    </source>
</evidence>
<dbReference type="VEuPathDB" id="FungiDB:MELLADRAFT_111398"/>